<evidence type="ECO:0000313" key="7">
    <source>
        <dbReference type="Proteomes" id="UP001431634"/>
    </source>
</evidence>
<dbReference type="CDD" id="cd05466">
    <property type="entry name" value="PBP2_LTTR_substrate"/>
    <property type="match status" value="1"/>
</dbReference>
<keyword evidence="7" id="KW-1185">Reference proteome</keyword>
<comment type="similarity">
    <text evidence="1">Belongs to the LysR transcriptional regulatory family.</text>
</comment>
<dbReference type="PANTHER" id="PTHR30579:SF3">
    <property type="entry name" value="TRANSCRIPTIONAL REGULATORY PROTEIN"/>
    <property type="match status" value="1"/>
</dbReference>
<evidence type="ECO:0000256" key="2">
    <source>
        <dbReference type="ARBA" id="ARBA00023015"/>
    </source>
</evidence>
<sequence>MKHINWENLKFLVIIARSKTLRRAAKKTGVSTATLARRMDELEYELGIKLLERVQSGCMPTAAGMQIIAWAEQMEEISFEIERTRDQQTLHAAKGIVKINTDELISYFLTSRFSEFHALYPHVEIEIITSHRPYSLTRREADIAIRNFRPEQADLIIQKIGTLSYGLYCSQKYYKCHQTDIDRQAWDKLDFVGFDEHRHHFHTERWLRSLPNAPLPWMRCSYALGIFDGITHDNGLGLLDNFIAAETSHLLYSVIKHIPELDQEIWLSTHSGLRSSARINVVKAYIRNLFTQK</sequence>
<accession>A0ABT6Q324</accession>
<reference evidence="6" key="1">
    <citation type="submission" date="2023-05" db="EMBL/GenBank/DDBJ databases">
        <title>Whole genome sequence of Commensalibacter sp.</title>
        <authorList>
            <person name="Charoenyingcharoen P."/>
            <person name="Yukphan P."/>
        </authorList>
    </citation>
    <scope>NUCLEOTIDE SEQUENCE</scope>
    <source>
        <strain evidence="6">TBRC 16381</strain>
    </source>
</reference>
<name>A0ABT6Q324_9PROT</name>
<protein>
    <submittedName>
        <fullName evidence="6">LysR family transcriptional regulator</fullName>
    </submittedName>
</protein>
<dbReference type="Gene3D" id="1.10.10.10">
    <property type="entry name" value="Winged helix-like DNA-binding domain superfamily/Winged helix DNA-binding domain"/>
    <property type="match status" value="1"/>
</dbReference>
<dbReference type="InterPro" id="IPR050176">
    <property type="entry name" value="LTTR"/>
</dbReference>
<dbReference type="InterPro" id="IPR036390">
    <property type="entry name" value="WH_DNA-bd_sf"/>
</dbReference>
<dbReference type="RefSeq" id="WP_281448625.1">
    <property type="nucleotide sequence ID" value="NZ_JASBAO010000001.1"/>
</dbReference>
<dbReference type="Pfam" id="PF03466">
    <property type="entry name" value="LysR_substrate"/>
    <property type="match status" value="1"/>
</dbReference>
<dbReference type="InterPro" id="IPR036388">
    <property type="entry name" value="WH-like_DNA-bd_sf"/>
</dbReference>
<dbReference type="EMBL" id="JASBAO010000001">
    <property type="protein sequence ID" value="MDI2091535.1"/>
    <property type="molecule type" value="Genomic_DNA"/>
</dbReference>
<dbReference type="Pfam" id="PF00126">
    <property type="entry name" value="HTH_1"/>
    <property type="match status" value="1"/>
</dbReference>
<organism evidence="6 7">
    <name type="scientific">Commensalibacter oyaizuii</name>
    <dbReference type="NCBI Taxonomy" id="3043873"/>
    <lineage>
        <taxon>Bacteria</taxon>
        <taxon>Pseudomonadati</taxon>
        <taxon>Pseudomonadota</taxon>
        <taxon>Alphaproteobacteria</taxon>
        <taxon>Acetobacterales</taxon>
        <taxon>Acetobacteraceae</taxon>
    </lineage>
</organism>
<feature type="domain" description="HTH lysR-type" evidence="5">
    <location>
        <begin position="4"/>
        <end position="61"/>
    </location>
</feature>
<dbReference type="SUPFAM" id="SSF53850">
    <property type="entry name" value="Periplasmic binding protein-like II"/>
    <property type="match status" value="1"/>
</dbReference>
<dbReference type="PROSITE" id="PS50931">
    <property type="entry name" value="HTH_LYSR"/>
    <property type="match status" value="1"/>
</dbReference>
<comment type="caution">
    <text evidence="6">The sequence shown here is derived from an EMBL/GenBank/DDBJ whole genome shotgun (WGS) entry which is preliminary data.</text>
</comment>
<dbReference type="Proteomes" id="UP001431634">
    <property type="component" value="Unassembled WGS sequence"/>
</dbReference>
<evidence type="ECO:0000256" key="3">
    <source>
        <dbReference type="ARBA" id="ARBA00023125"/>
    </source>
</evidence>
<dbReference type="InterPro" id="IPR005119">
    <property type="entry name" value="LysR_subst-bd"/>
</dbReference>
<evidence type="ECO:0000259" key="5">
    <source>
        <dbReference type="PROSITE" id="PS50931"/>
    </source>
</evidence>
<evidence type="ECO:0000256" key="4">
    <source>
        <dbReference type="ARBA" id="ARBA00023163"/>
    </source>
</evidence>
<proteinExistence type="inferred from homology"/>
<gene>
    <name evidence="6" type="ORF">QJV27_09190</name>
</gene>
<keyword evidence="4" id="KW-0804">Transcription</keyword>
<evidence type="ECO:0000256" key="1">
    <source>
        <dbReference type="ARBA" id="ARBA00009437"/>
    </source>
</evidence>
<keyword evidence="2" id="KW-0805">Transcription regulation</keyword>
<evidence type="ECO:0000313" key="6">
    <source>
        <dbReference type="EMBL" id="MDI2091535.1"/>
    </source>
</evidence>
<dbReference type="InterPro" id="IPR000847">
    <property type="entry name" value="LysR_HTH_N"/>
</dbReference>
<keyword evidence="3" id="KW-0238">DNA-binding</keyword>
<dbReference type="Gene3D" id="3.40.190.290">
    <property type="match status" value="1"/>
</dbReference>
<dbReference type="SUPFAM" id="SSF46785">
    <property type="entry name" value="Winged helix' DNA-binding domain"/>
    <property type="match status" value="1"/>
</dbReference>
<dbReference type="PANTHER" id="PTHR30579">
    <property type="entry name" value="TRANSCRIPTIONAL REGULATOR"/>
    <property type="match status" value="1"/>
</dbReference>